<gene>
    <name evidence="1" type="ordered locus">Rpdx1_2541</name>
</gene>
<dbReference type="EMBL" id="CP002418">
    <property type="protein sequence ID" value="ADU44132.1"/>
    <property type="molecule type" value="Genomic_DNA"/>
</dbReference>
<dbReference type="KEGG" id="rpx:Rpdx1_2541"/>
<organism evidence="1 2">
    <name type="scientific">Rhodopseudomonas palustris (strain DX-1)</name>
    <dbReference type="NCBI Taxonomy" id="652103"/>
    <lineage>
        <taxon>Bacteria</taxon>
        <taxon>Pseudomonadati</taxon>
        <taxon>Pseudomonadota</taxon>
        <taxon>Alphaproteobacteria</taxon>
        <taxon>Hyphomicrobiales</taxon>
        <taxon>Nitrobacteraceae</taxon>
        <taxon>Rhodopseudomonas</taxon>
    </lineage>
</organism>
<dbReference type="STRING" id="652103.Rpdx1_2541"/>
<accession>E6VGJ2</accession>
<name>E6VGJ2_RHOPX</name>
<evidence type="ECO:0000313" key="2">
    <source>
        <dbReference type="Proteomes" id="UP000001402"/>
    </source>
</evidence>
<dbReference type="HOGENOM" id="CLU_131915_0_1_5"/>
<protein>
    <submittedName>
        <fullName evidence="1">Uncharacterized protein</fullName>
    </submittedName>
</protein>
<proteinExistence type="predicted"/>
<dbReference type="Proteomes" id="UP000001402">
    <property type="component" value="Chromosome"/>
</dbReference>
<dbReference type="AlphaFoldDB" id="E6VGJ2"/>
<reference evidence="1" key="1">
    <citation type="submission" date="2010-12" db="EMBL/GenBank/DDBJ databases">
        <title>Complete sequence of Rhodopseudomonas palustris DX-1.</title>
        <authorList>
            <consortium name="US DOE Joint Genome Institute"/>
            <person name="Lucas S."/>
            <person name="Copeland A."/>
            <person name="Lapidus A."/>
            <person name="Cheng J.-F."/>
            <person name="Goodwin L."/>
            <person name="Pitluck S."/>
            <person name="Misra M."/>
            <person name="Chertkov O."/>
            <person name="Detter J.C."/>
            <person name="Han C."/>
            <person name="Tapia R."/>
            <person name="Land M."/>
            <person name="Hauser L."/>
            <person name="Kyrpides N."/>
            <person name="Ivanova N."/>
            <person name="Ovchinnikova G."/>
            <person name="Logan B."/>
            <person name="Oda Y."/>
            <person name="Harwood C."/>
            <person name="Woyke T."/>
        </authorList>
    </citation>
    <scope>NUCLEOTIDE SEQUENCE [LARGE SCALE GENOMIC DNA]</scope>
    <source>
        <strain evidence="1">DX-1</strain>
    </source>
</reference>
<evidence type="ECO:0000313" key="1">
    <source>
        <dbReference type="EMBL" id="ADU44132.1"/>
    </source>
</evidence>
<dbReference type="InterPro" id="IPR025915">
    <property type="entry name" value="Phage_gp49_66"/>
</dbReference>
<sequence length="126" mass="13676">MGSLEQTDREAAMHAVAPRVTLADIEGAIATRFDLGQAEIFTALGAWSTNEGRDGSPPPFEIVEALKPLSICILVMRNGFVVIGKSAPASPANFNAELGRKFAYEDAIRQLWPLMGFSLRDRLASR</sequence>
<dbReference type="eggNOG" id="ENOG5032TAZ">
    <property type="taxonomic scope" value="Bacteria"/>
</dbReference>
<dbReference type="Pfam" id="PF13876">
    <property type="entry name" value="Phage_gp49_66"/>
    <property type="match status" value="1"/>
</dbReference>